<feature type="domain" description="Disease resistance protein winged helix" evidence="4">
    <location>
        <begin position="86"/>
        <end position="153"/>
    </location>
</feature>
<dbReference type="Gene3D" id="3.80.10.10">
    <property type="entry name" value="Ribonuclease Inhibitor"/>
    <property type="match status" value="2"/>
</dbReference>
<evidence type="ECO:0000313" key="6">
    <source>
        <dbReference type="EMBL" id="KAG1347200.1"/>
    </source>
</evidence>
<dbReference type="InterPro" id="IPR036388">
    <property type="entry name" value="WH-like_DNA-bd_sf"/>
</dbReference>
<dbReference type="Gene3D" id="1.10.10.10">
    <property type="entry name" value="Winged helix-like DNA-binding domain superfamily/Winged helix DNA-binding domain"/>
    <property type="match status" value="1"/>
</dbReference>
<dbReference type="Pfam" id="PF23598">
    <property type="entry name" value="LRR_14"/>
    <property type="match status" value="1"/>
</dbReference>
<reference evidence="6" key="2">
    <citation type="submission" date="2019-07" db="EMBL/GenBank/DDBJ databases">
        <authorList>
            <person name="Yang Y."/>
            <person name="Bocs S."/>
            <person name="Baudouin L."/>
        </authorList>
    </citation>
    <scope>NUCLEOTIDE SEQUENCE</scope>
    <source>
        <tissue evidence="6">Spear leaf of Hainan Tall coconut</tissue>
    </source>
</reference>
<dbReference type="OrthoDB" id="1934998at2759"/>
<feature type="compositionally biased region" description="Low complexity" evidence="3">
    <location>
        <begin position="425"/>
        <end position="440"/>
    </location>
</feature>
<organism evidence="6 7">
    <name type="scientific">Cocos nucifera</name>
    <name type="common">Coconut palm</name>
    <dbReference type="NCBI Taxonomy" id="13894"/>
    <lineage>
        <taxon>Eukaryota</taxon>
        <taxon>Viridiplantae</taxon>
        <taxon>Streptophyta</taxon>
        <taxon>Embryophyta</taxon>
        <taxon>Tracheophyta</taxon>
        <taxon>Spermatophyta</taxon>
        <taxon>Magnoliopsida</taxon>
        <taxon>Liliopsida</taxon>
        <taxon>Arecaceae</taxon>
        <taxon>Arecoideae</taxon>
        <taxon>Cocoseae</taxon>
        <taxon>Attaleinae</taxon>
        <taxon>Cocos</taxon>
    </lineage>
</organism>
<evidence type="ECO:0000256" key="3">
    <source>
        <dbReference type="SAM" id="MobiDB-lite"/>
    </source>
</evidence>
<dbReference type="Proteomes" id="UP000797356">
    <property type="component" value="Chromosome 6"/>
</dbReference>
<reference evidence="6" key="1">
    <citation type="journal article" date="2017" name="Gigascience">
        <title>The genome draft of coconut (Cocos nucifera).</title>
        <authorList>
            <person name="Xiao Y."/>
            <person name="Xu P."/>
            <person name="Fan H."/>
            <person name="Baudouin L."/>
            <person name="Xia W."/>
            <person name="Bocs S."/>
            <person name="Xu J."/>
            <person name="Li Q."/>
            <person name="Guo A."/>
            <person name="Zhou L."/>
            <person name="Li J."/>
            <person name="Wu Y."/>
            <person name="Ma Z."/>
            <person name="Armero A."/>
            <person name="Issali A.E."/>
            <person name="Liu N."/>
            <person name="Peng M."/>
            <person name="Yang Y."/>
        </authorList>
    </citation>
    <scope>NUCLEOTIDE SEQUENCE</scope>
    <source>
        <tissue evidence="6">Spear leaf of Hainan Tall coconut</tissue>
    </source>
</reference>
<evidence type="ECO:0000259" key="4">
    <source>
        <dbReference type="Pfam" id="PF23559"/>
    </source>
</evidence>
<evidence type="ECO:0000313" key="7">
    <source>
        <dbReference type="Proteomes" id="UP000797356"/>
    </source>
</evidence>
<dbReference type="PANTHER" id="PTHR23155:SF1076">
    <property type="entry name" value="LEUCINE-RICH REPEAT (LRR) FAMILY PROTEIN-RELATED"/>
    <property type="match status" value="1"/>
</dbReference>
<dbReference type="GO" id="GO:0098542">
    <property type="term" value="P:defense response to other organism"/>
    <property type="evidence" value="ECO:0007669"/>
    <property type="project" value="TreeGrafter"/>
</dbReference>
<comment type="caution">
    <text evidence="6">The sequence shown here is derived from an EMBL/GenBank/DDBJ whole genome shotgun (WGS) entry which is preliminary data.</text>
</comment>
<dbReference type="EMBL" id="CM017877">
    <property type="protein sequence ID" value="KAG1347200.1"/>
    <property type="molecule type" value="Genomic_DNA"/>
</dbReference>
<accession>A0A8K0N342</accession>
<evidence type="ECO:0000259" key="5">
    <source>
        <dbReference type="Pfam" id="PF23598"/>
    </source>
</evidence>
<dbReference type="InterPro" id="IPR055414">
    <property type="entry name" value="LRR_R13L4/SHOC2-like"/>
</dbReference>
<dbReference type="PANTHER" id="PTHR23155">
    <property type="entry name" value="DISEASE RESISTANCE PROTEIN RP"/>
    <property type="match status" value="1"/>
</dbReference>
<dbReference type="SUPFAM" id="SSF52047">
    <property type="entry name" value="RNI-like"/>
    <property type="match status" value="1"/>
</dbReference>
<feature type="region of interest" description="Disordered" evidence="3">
    <location>
        <begin position="414"/>
        <end position="456"/>
    </location>
</feature>
<proteinExistence type="predicted"/>
<evidence type="ECO:0000256" key="2">
    <source>
        <dbReference type="ARBA" id="ARBA00022821"/>
    </source>
</evidence>
<dbReference type="InterPro" id="IPR058922">
    <property type="entry name" value="WHD_DRP"/>
</dbReference>
<dbReference type="InterPro" id="IPR044974">
    <property type="entry name" value="Disease_R_plants"/>
</dbReference>
<keyword evidence="1" id="KW-0677">Repeat</keyword>
<protein>
    <submittedName>
        <fullName evidence="6">Disease resistance RPP13-like protein 4</fullName>
    </submittedName>
</protein>
<feature type="domain" description="Disease resistance R13L4/SHOC-2-like LRR" evidence="5">
    <location>
        <begin position="244"/>
        <end position="412"/>
    </location>
</feature>
<gene>
    <name evidence="6" type="ORF">COCNU_06G010290</name>
</gene>
<name>A0A8K0N342_COCNU</name>
<sequence>MLKEGIIEEVVTPLVKQLGNARSQALKFKENEMLPEINLLFDRIEKNVEDMEDAIRRAERWEKDVINKFGENLDVQLKLCLLCFSVFPENLVIWKRPVIYWWIGEGLVTPRRDNTAEEIGERCFSKLVMKGLIEPVYMKRSPVIKYCKLHPWMRWMLIAVARRVQFFDFDSEGNPTSDYSVSRRACLVTRKEGTPDRPNLGELLTLFNVNEHYLKFQKSWFSKMTKITVLQLGRWQNLPKHHIEVENTEFLEELRSFKHLRYLSFQGISRITELPASISENSNIRILDLRACHNLESLPVGIASLKKLTHLDVSECYLLEQMPKGIALLSELEVLKGFVIGDARSKDACQLSDLPKLKKLRKLSMMIGYYKVIVTDNESPSEKMVTDDELNELRHCEAVRSLTITWVASRSKKGTAGLPRTATMTPASPSRPSRLPRTATMRPKLPLRPPLNESPSLPPKLEKLDLRCFPGKMVPDWLRPNGLTSLKKLYIRGGMLASLGLETLPSTWNVEVLRLKFLRLLKVEWSQIRSSFQNLAYLEIVKCSELISFPCDKDGVWVRDERET</sequence>
<keyword evidence="2" id="KW-0611">Plant defense</keyword>
<keyword evidence="7" id="KW-1185">Reference proteome</keyword>
<dbReference type="AlphaFoldDB" id="A0A8K0N342"/>
<evidence type="ECO:0000256" key="1">
    <source>
        <dbReference type="ARBA" id="ARBA00022737"/>
    </source>
</evidence>
<dbReference type="Pfam" id="PF23559">
    <property type="entry name" value="WHD_DRP"/>
    <property type="match status" value="1"/>
</dbReference>
<dbReference type="InterPro" id="IPR032675">
    <property type="entry name" value="LRR_dom_sf"/>
</dbReference>